<keyword evidence="2" id="KW-0175">Coiled coil</keyword>
<feature type="coiled-coil region" evidence="2">
    <location>
        <begin position="187"/>
        <end position="214"/>
    </location>
</feature>
<dbReference type="GO" id="GO:0070274">
    <property type="term" value="C:RES complex"/>
    <property type="evidence" value="ECO:0007669"/>
    <property type="project" value="TreeGrafter"/>
</dbReference>
<proteinExistence type="inferred from homology"/>
<gene>
    <name evidence="4" type="ORF">K491DRAFT_679639</name>
</gene>
<reference evidence="4" key="1">
    <citation type="journal article" date="2020" name="Stud. Mycol.">
        <title>101 Dothideomycetes genomes: a test case for predicting lifestyles and emergence of pathogens.</title>
        <authorList>
            <person name="Haridas S."/>
            <person name="Albert R."/>
            <person name="Binder M."/>
            <person name="Bloem J."/>
            <person name="Labutti K."/>
            <person name="Salamov A."/>
            <person name="Andreopoulos B."/>
            <person name="Baker S."/>
            <person name="Barry K."/>
            <person name="Bills G."/>
            <person name="Bluhm B."/>
            <person name="Cannon C."/>
            <person name="Castanera R."/>
            <person name="Culley D."/>
            <person name="Daum C."/>
            <person name="Ezra D."/>
            <person name="Gonzalez J."/>
            <person name="Henrissat B."/>
            <person name="Kuo A."/>
            <person name="Liang C."/>
            <person name="Lipzen A."/>
            <person name="Lutzoni F."/>
            <person name="Magnuson J."/>
            <person name="Mondo S."/>
            <person name="Nolan M."/>
            <person name="Ohm R."/>
            <person name="Pangilinan J."/>
            <person name="Park H.-J."/>
            <person name="Ramirez L."/>
            <person name="Alfaro M."/>
            <person name="Sun H."/>
            <person name="Tritt A."/>
            <person name="Yoshinaga Y."/>
            <person name="Zwiers L.-H."/>
            <person name="Turgeon B."/>
            <person name="Goodwin S."/>
            <person name="Spatafora J."/>
            <person name="Crous P."/>
            <person name="Grigoriev I."/>
        </authorList>
    </citation>
    <scope>NUCLEOTIDE SEQUENCE</scope>
    <source>
        <strain evidence="4">CBS 122681</strain>
    </source>
</reference>
<accession>A0A6A6T5B9</accession>
<evidence type="ECO:0000256" key="1">
    <source>
        <dbReference type="ARBA" id="ARBA00011069"/>
    </source>
</evidence>
<dbReference type="Proteomes" id="UP000799324">
    <property type="component" value="Unassembled WGS sequence"/>
</dbReference>
<dbReference type="GO" id="GO:0003723">
    <property type="term" value="F:RNA binding"/>
    <property type="evidence" value="ECO:0007669"/>
    <property type="project" value="TreeGrafter"/>
</dbReference>
<feature type="region of interest" description="Disordered" evidence="3">
    <location>
        <begin position="276"/>
        <end position="297"/>
    </location>
</feature>
<feature type="region of interest" description="Disordered" evidence="3">
    <location>
        <begin position="151"/>
        <end position="175"/>
    </location>
</feature>
<dbReference type="PANTHER" id="PTHR31809:SF0">
    <property type="entry name" value="BUD13 HOMOLOG"/>
    <property type="match status" value="1"/>
</dbReference>
<evidence type="ECO:0000313" key="4">
    <source>
        <dbReference type="EMBL" id="KAF2654487.1"/>
    </source>
</evidence>
<dbReference type="InterPro" id="IPR018609">
    <property type="entry name" value="Bud13"/>
</dbReference>
<feature type="compositionally biased region" description="Basic and acidic residues" evidence="3">
    <location>
        <begin position="34"/>
        <end position="44"/>
    </location>
</feature>
<dbReference type="Pfam" id="PF09736">
    <property type="entry name" value="Bud13"/>
    <property type="match status" value="1"/>
</dbReference>
<evidence type="ECO:0000256" key="3">
    <source>
        <dbReference type="SAM" id="MobiDB-lite"/>
    </source>
</evidence>
<comment type="similarity">
    <text evidence="1">Belongs to the CWC26 family.</text>
</comment>
<dbReference type="PANTHER" id="PTHR31809">
    <property type="entry name" value="BUD13 HOMOLOG"/>
    <property type="match status" value="1"/>
</dbReference>
<evidence type="ECO:0000256" key="2">
    <source>
        <dbReference type="SAM" id="Coils"/>
    </source>
</evidence>
<dbReference type="EMBL" id="MU004363">
    <property type="protein sequence ID" value="KAF2654487.1"/>
    <property type="molecule type" value="Genomic_DNA"/>
</dbReference>
<dbReference type="GO" id="GO:0000398">
    <property type="term" value="P:mRNA splicing, via spliceosome"/>
    <property type="evidence" value="ECO:0007669"/>
    <property type="project" value="TreeGrafter"/>
</dbReference>
<protein>
    <recommendedName>
        <fullName evidence="6">Pre-mRNA-splicing factor cwc26</fullName>
    </recommendedName>
</protein>
<dbReference type="GO" id="GO:0005684">
    <property type="term" value="C:U2-type spliceosomal complex"/>
    <property type="evidence" value="ECO:0007669"/>
    <property type="project" value="TreeGrafter"/>
</dbReference>
<feature type="region of interest" description="Disordered" evidence="3">
    <location>
        <begin position="34"/>
        <end position="83"/>
    </location>
</feature>
<evidence type="ECO:0000313" key="5">
    <source>
        <dbReference type="Proteomes" id="UP000799324"/>
    </source>
</evidence>
<evidence type="ECO:0008006" key="6">
    <source>
        <dbReference type="Google" id="ProtNLM"/>
    </source>
</evidence>
<organism evidence="4 5">
    <name type="scientific">Lophiostoma macrostomum CBS 122681</name>
    <dbReference type="NCBI Taxonomy" id="1314788"/>
    <lineage>
        <taxon>Eukaryota</taxon>
        <taxon>Fungi</taxon>
        <taxon>Dikarya</taxon>
        <taxon>Ascomycota</taxon>
        <taxon>Pezizomycotina</taxon>
        <taxon>Dothideomycetes</taxon>
        <taxon>Pleosporomycetidae</taxon>
        <taxon>Pleosporales</taxon>
        <taxon>Lophiostomataceae</taxon>
        <taxon>Lophiostoma</taxon>
    </lineage>
</organism>
<dbReference type="InterPro" id="IPR051112">
    <property type="entry name" value="CWC26_splicing_factor"/>
</dbReference>
<feature type="compositionally biased region" description="Basic and acidic residues" evidence="3">
    <location>
        <begin position="154"/>
        <end position="163"/>
    </location>
</feature>
<dbReference type="OrthoDB" id="6022at2759"/>
<dbReference type="AlphaFoldDB" id="A0A6A6T5B9"/>
<sequence length="332" mass="36892">MSLADYLAKNYLTADSDKKSKKRKRKNKDLKIADDDLLGWKKDGESEDEDGPMIVGAPAGFTGLPSKKSKKKSKGADSQPWTTIGVAARSTKEQIEADQAAADAIIASTEAARKKAADDEDEAPEVVNTEGVVRMENGALAGLQTAEQVAAQMKAKEDEDRRQAALAAKEMGESAKETIYRDASGRIINVAMKRAEARKKAEEEERKKKEKEVAARGDVQNALAAKRREDLADAKTMTIARYADDAELNDELKESRRWNDPAAGFLKKKKAGRSITGKPLYQGGFTPNRYGIRPGHRWDGVDRGNGFESEWFKSRNKKADREQMEYMWQMDE</sequence>
<name>A0A6A6T5B9_9PLEO</name>
<keyword evidence="5" id="KW-1185">Reference proteome</keyword>